<dbReference type="GeneID" id="75913890"/>
<evidence type="ECO:0000313" key="2">
    <source>
        <dbReference type="Proteomes" id="UP001206595"/>
    </source>
</evidence>
<accession>A0AAD5HDJ9</accession>
<dbReference type="AlphaFoldDB" id="A0AAD5HDJ9"/>
<gene>
    <name evidence="1" type="ORF">K450DRAFT_238175</name>
</gene>
<proteinExistence type="predicted"/>
<organism evidence="1 2">
    <name type="scientific">Umbelopsis ramanniana AG</name>
    <dbReference type="NCBI Taxonomy" id="1314678"/>
    <lineage>
        <taxon>Eukaryota</taxon>
        <taxon>Fungi</taxon>
        <taxon>Fungi incertae sedis</taxon>
        <taxon>Mucoromycota</taxon>
        <taxon>Mucoromycotina</taxon>
        <taxon>Umbelopsidomycetes</taxon>
        <taxon>Umbelopsidales</taxon>
        <taxon>Umbelopsidaceae</taxon>
        <taxon>Umbelopsis</taxon>
    </lineage>
</organism>
<dbReference type="EMBL" id="MU620913">
    <property type="protein sequence ID" value="KAI8580365.1"/>
    <property type="molecule type" value="Genomic_DNA"/>
</dbReference>
<dbReference type="RefSeq" id="XP_051445369.1">
    <property type="nucleotide sequence ID" value="XM_051588545.1"/>
</dbReference>
<comment type="caution">
    <text evidence="1">The sequence shown here is derived from an EMBL/GenBank/DDBJ whole genome shotgun (WGS) entry which is preliminary data.</text>
</comment>
<dbReference type="Proteomes" id="UP001206595">
    <property type="component" value="Unassembled WGS sequence"/>
</dbReference>
<keyword evidence="2" id="KW-1185">Reference proteome</keyword>
<name>A0AAD5HDJ9_UMBRA</name>
<protein>
    <submittedName>
        <fullName evidence="1">Uncharacterized protein</fullName>
    </submittedName>
</protein>
<evidence type="ECO:0000313" key="1">
    <source>
        <dbReference type="EMBL" id="KAI8580365.1"/>
    </source>
</evidence>
<reference evidence="1" key="2">
    <citation type="journal article" date="2022" name="Proc. Natl. Acad. Sci. U.S.A.">
        <title>Diploid-dominant life cycles characterize the early evolution of Fungi.</title>
        <authorList>
            <person name="Amses K.R."/>
            <person name="Simmons D.R."/>
            <person name="Longcore J.E."/>
            <person name="Mondo S.J."/>
            <person name="Seto K."/>
            <person name="Jeronimo G.H."/>
            <person name="Bonds A.E."/>
            <person name="Quandt C.A."/>
            <person name="Davis W.J."/>
            <person name="Chang Y."/>
            <person name="Federici B.A."/>
            <person name="Kuo A."/>
            <person name="LaButti K."/>
            <person name="Pangilinan J."/>
            <person name="Andreopoulos W."/>
            <person name="Tritt A."/>
            <person name="Riley R."/>
            <person name="Hundley H."/>
            <person name="Johnson J."/>
            <person name="Lipzen A."/>
            <person name="Barry K."/>
            <person name="Lang B.F."/>
            <person name="Cuomo C.A."/>
            <person name="Buchler N.E."/>
            <person name="Grigoriev I.V."/>
            <person name="Spatafora J.W."/>
            <person name="Stajich J.E."/>
            <person name="James T.Y."/>
        </authorList>
    </citation>
    <scope>NUCLEOTIDE SEQUENCE</scope>
    <source>
        <strain evidence="1">AG</strain>
    </source>
</reference>
<sequence>MAVEEDPDRKYHPWLQLQRQWRKQYSTSKESELAIEGALSPEVMFTAGSEMSNFVFYIGVSSVDNFYYVLVPDDFLPAIRHCMHMLLVSRSNTLSSSPPLAPRGIGKTYRNVQQVIFKSRSAYFGTISELRKINSRVRWLMYQIGSCFKLRKILKARQIVIFSISINMSDTKSITEIAWTMFDTKYQRVLDQHYITANASRESITKDSKDVIRPKSSVMVSTEQALKLLEKDITWAANRDKSVALLAHDLPRCLLALKHHGWSRLWTKPDGSVETDMFCLREMYEVMSQKLGHRASLAEIFKYLELSTSSIGDTGVVAQDMLHAAIEMSKRRIPDFEDFGDIPQFVKENLQESSSPN</sequence>
<reference evidence="1" key="1">
    <citation type="submission" date="2021-06" db="EMBL/GenBank/DDBJ databases">
        <authorList>
            <consortium name="DOE Joint Genome Institute"/>
            <person name="Mondo S.J."/>
            <person name="Amses K.R."/>
            <person name="Simmons D.R."/>
            <person name="Longcore J.E."/>
            <person name="Seto K."/>
            <person name="Alves G.H."/>
            <person name="Bonds A.E."/>
            <person name="Quandt C.A."/>
            <person name="Davis W.J."/>
            <person name="Chang Y."/>
            <person name="Letcher P.M."/>
            <person name="Powell M.J."/>
            <person name="Kuo A."/>
            <person name="Labutti K."/>
            <person name="Pangilinan J."/>
            <person name="Andreopoulos W."/>
            <person name="Tritt A."/>
            <person name="Riley R."/>
            <person name="Hundley H."/>
            <person name="Johnson J."/>
            <person name="Lipzen A."/>
            <person name="Barry K."/>
            <person name="Berbee M.L."/>
            <person name="Buchler N.E."/>
            <person name="Grigoriev I.V."/>
            <person name="Spatafora J.W."/>
            <person name="Stajich J.E."/>
            <person name="James T.Y."/>
        </authorList>
    </citation>
    <scope>NUCLEOTIDE SEQUENCE</scope>
    <source>
        <strain evidence="1">AG</strain>
    </source>
</reference>